<evidence type="ECO:0000313" key="6">
    <source>
        <dbReference type="Proteomes" id="UP000588647"/>
    </source>
</evidence>
<dbReference type="EMBL" id="JACIEM010000005">
    <property type="protein sequence ID" value="MBB4004638.1"/>
    <property type="molecule type" value="Genomic_DNA"/>
</dbReference>
<dbReference type="InterPro" id="IPR035965">
    <property type="entry name" value="PAS-like_dom_sf"/>
</dbReference>
<protein>
    <submittedName>
        <fullName evidence="5">Diguanylate cyclase (GGDEF)-like protein</fullName>
    </submittedName>
</protein>
<dbReference type="InterPro" id="IPR035919">
    <property type="entry name" value="EAL_sf"/>
</dbReference>
<dbReference type="AlphaFoldDB" id="A0A7W6MR62"/>
<keyword evidence="1" id="KW-1133">Transmembrane helix</keyword>
<comment type="caution">
    <text evidence="5">The sequence shown here is derived from an EMBL/GenBank/DDBJ whole genome shotgun (WGS) entry which is preliminary data.</text>
</comment>
<accession>A0A7W6MR62</accession>
<dbReference type="NCBIfam" id="TIGR00254">
    <property type="entry name" value="GGDEF"/>
    <property type="match status" value="1"/>
</dbReference>
<dbReference type="Gene3D" id="3.30.450.20">
    <property type="entry name" value="PAS domain"/>
    <property type="match status" value="1"/>
</dbReference>
<sequence length="925" mass="99637">MAQARYSRLLRRGLVLLAIGVGVVSLQQVGLTHALDNELTDLRFRATSRSPSGEIVLVDIDARSLAEIGVWPWPRNLHGELVLAAAEAGAARIAFDVDFSTFSTPEADSAFAAALSQAGIETFLAAFVQESAAGSGLMLPSLPIDLLLQHSWPAIVNVPLDPDGLVRRAAFPVEIGSETVSAMPSILAGRDGSNGLFGIDYGIDATRLRRVSFVDALNQRLQPGTLAGKTLIVGAAALELQDRFSVPVYGVVSGSTVLALAADSLLQGRDLTFVAMPAILLVAAAMVALLLCALVPSRRVLIVFGGLAITVEAVALHLQATHAIVLATALLQATLAGFALFAIIREFDMRGLLLWAARTEVKNGHSVLERVIEDGFDGVVIFDDRDRIVRMNEVARDLLGYSPGTRLAGLPPFIVERLSLVREAFRNDASIPKDGCLETLTSEDGDRRVLEYGLAPFWMEKIAAVDDEVSEGAIYVCLRLRDVTERELTQEKIRFMALHDGLTGLYNRHSLEERLDAALNQRTPGSGLGILCFDLDQFKAVNDVLGHAVGDKVLMETARRASQVIARPALLARTGGDEFMALLGAETAEAALADADALAASLGELFYESGHQIAVAASVGVCWWSAEGGTASAMMRQADVALYRAKRQGRGLVVLFEPAMEEDRLARLELEADLNRAFEKDEFQVFYQPQVDLVSGELVGAEALLRWKHPTKGFVSPAVFIPVAEEMGLIHRLGAWVLTTACCEAKRWPSTATIAINVSAVQFATGDLVAAIGEALEASQLPAERLELEITESAFVQDSKGLDEIFERLLGLGISFALDDFGTGYSSLGYLHRFPISKIKIDRSFVSNVPMDGQAMAILRSIRALAEGLDIKTIAEGIETPEQAETLRIMGCQQGQGYLFGKPMDAEAIQSRLRADGSQQRALVA</sequence>
<evidence type="ECO:0000259" key="3">
    <source>
        <dbReference type="PROSITE" id="PS50883"/>
    </source>
</evidence>
<dbReference type="PROSITE" id="PS50883">
    <property type="entry name" value="EAL"/>
    <property type="match status" value="1"/>
</dbReference>
<dbReference type="InterPro" id="IPR029787">
    <property type="entry name" value="Nucleotide_cyclase"/>
</dbReference>
<dbReference type="Gene3D" id="3.20.20.450">
    <property type="entry name" value="EAL domain"/>
    <property type="match status" value="1"/>
</dbReference>
<gene>
    <name evidence="5" type="ORF">GGR03_003733</name>
</gene>
<reference evidence="5 6" key="1">
    <citation type="submission" date="2020-08" db="EMBL/GenBank/DDBJ databases">
        <title>Genomic Encyclopedia of Type Strains, Phase IV (KMG-IV): sequencing the most valuable type-strain genomes for metagenomic binning, comparative biology and taxonomic classification.</title>
        <authorList>
            <person name="Goeker M."/>
        </authorList>
    </citation>
    <scope>NUCLEOTIDE SEQUENCE [LARGE SCALE GENOMIC DNA]</scope>
    <source>
        <strain evidence="5 6">DSM 103570</strain>
    </source>
</reference>
<dbReference type="SMART" id="SM00052">
    <property type="entry name" value="EAL"/>
    <property type="match status" value="1"/>
</dbReference>
<dbReference type="Pfam" id="PF00990">
    <property type="entry name" value="GGDEF"/>
    <property type="match status" value="1"/>
</dbReference>
<dbReference type="SMART" id="SM01080">
    <property type="entry name" value="CHASE2"/>
    <property type="match status" value="1"/>
</dbReference>
<dbReference type="InterPro" id="IPR000160">
    <property type="entry name" value="GGDEF_dom"/>
</dbReference>
<evidence type="ECO:0000259" key="2">
    <source>
        <dbReference type="PROSITE" id="PS50112"/>
    </source>
</evidence>
<feature type="transmembrane region" description="Helical" evidence="1">
    <location>
        <begin position="324"/>
        <end position="344"/>
    </location>
</feature>
<organism evidence="5 6">
    <name type="scientific">Aurantimonas endophytica</name>
    <dbReference type="NCBI Taxonomy" id="1522175"/>
    <lineage>
        <taxon>Bacteria</taxon>
        <taxon>Pseudomonadati</taxon>
        <taxon>Pseudomonadota</taxon>
        <taxon>Alphaproteobacteria</taxon>
        <taxon>Hyphomicrobiales</taxon>
        <taxon>Aurantimonadaceae</taxon>
        <taxon>Aurantimonas</taxon>
    </lineage>
</organism>
<dbReference type="Proteomes" id="UP000588647">
    <property type="component" value="Unassembled WGS sequence"/>
</dbReference>
<feature type="domain" description="EAL" evidence="3">
    <location>
        <begin position="667"/>
        <end position="917"/>
    </location>
</feature>
<proteinExistence type="predicted"/>
<dbReference type="Pfam" id="PF05226">
    <property type="entry name" value="CHASE2"/>
    <property type="match status" value="1"/>
</dbReference>
<dbReference type="InterPro" id="IPR007890">
    <property type="entry name" value="CHASE2"/>
</dbReference>
<dbReference type="SMART" id="SM00267">
    <property type="entry name" value="GGDEF"/>
    <property type="match status" value="1"/>
</dbReference>
<dbReference type="InterPro" id="IPR043128">
    <property type="entry name" value="Rev_trsase/Diguanyl_cyclase"/>
</dbReference>
<dbReference type="InterPro" id="IPR000014">
    <property type="entry name" value="PAS"/>
</dbReference>
<dbReference type="CDD" id="cd00130">
    <property type="entry name" value="PAS"/>
    <property type="match status" value="1"/>
</dbReference>
<evidence type="ECO:0000256" key="1">
    <source>
        <dbReference type="SAM" id="Phobius"/>
    </source>
</evidence>
<keyword evidence="1" id="KW-0472">Membrane</keyword>
<keyword evidence="6" id="KW-1185">Reference proteome</keyword>
<dbReference type="InterPro" id="IPR001633">
    <property type="entry name" value="EAL_dom"/>
</dbReference>
<dbReference type="InterPro" id="IPR052155">
    <property type="entry name" value="Biofilm_reg_signaling"/>
</dbReference>
<dbReference type="PANTHER" id="PTHR44757:SF2">
    <property type="entry name" value="BIOFILM ARCHITECTURE MAINTENANCE PROTEIN MBAA"/>
    <property type="match status" value="1"/>
</dbReference>
<dbReference type="CDD" id="cd01949">
    <property type="entry name" value="GGDEF"/>
    <property type="match status" value="1"/>
</dbReference>
<name>A0A7W6MR62_9HYPH</name>
<keyword evidence="1" id="KW-0812">Transmembrane</keyword>
<evidence type="ECO:0000259" key="4">
    <source>
        <dbReference type="PROSITE" id="PS50887"/>
    </source>
</evidence>
<feature type="domain" description="GGDEF" evidence="4">
    <location>
        <begin position="526"/>
        <end position="658"/>
    </location>
</feature>
<feature type="domain" description="PAS" evidence="2">
    <location>
        <begin position="364"/>
        <end position="403"/>
    </location>
</feature>
<dbReference type="RefSeq" id="WP_183210241.1">
    <property type="nucleotide sequence ID" value="NZ_JAAAMM010000005.1"/>
</dbReference>
<dbReference type="SUPFAM" id="SSF55073">
    <property type="entry name" value="Nucleotide cyclase"/>
    <property type="match status" value="1"/>
</dbReference>
<dbReference type="PROSITE" id="PS50112">
    <property type="entry name" value="PAS"/>
    <property type="match status" value="1"/>
</dbReference>
<dbReference type="SUPFAM" id="SSF55785">
    <property type="entry name" value="PYP-like sensor domain (PAS domain)"/>
    <property type="match status" value="1"/>
</dbReference>
<evidence type="ECO:0000313" key="5">
    <source>
        <dbReference type="EMBL" id="MBB4004638.1"/>
    </source>
</evidence>
<feature type="transmembrane region" description="Helical" evidence="1">
    <location>
        <begin position="271"/>
        <end position="293"/>
    </location>
</feature>
<dbReference type="PANTHER" id="PTHR44757">
    <property type="entry name" value="DIGUANYLATE CYCLASE DGCP"/>
    <property type="match status" value="1"/>
</dbReference>
<dbReference type="SUPFAM" id="SSF141868">
    <property type="entry name" value="EAL domain-like"/>
    <property type="match status" value="1"/>
</dbReference>
<dbReference type="CDD" id="cd01948">
    <property type="entry name" value="EAL"/>
    <property type="match status" value="1"/>
</dbReference>
<dbReference type="Gene3D" id="3.30.70.270">
    <property type="match status" value="1"/>
</dbReference>
<dbReference type="Pfam" id="PF00563">
    <property type="entry name" value="EAL"/>
    <property type="match status" value="1"/>
</dbReference>
<dbReference type="PROSITE" id="PS50887">
    <property type="entry name" value="GGDEF"/>
    <property type="match status" value="1"/>
</dbReference>